<name>A0A423W810_9PEZI</name>
<dbReference type="PANTHER" id="PTHR42095">
    <property type="entry name" value="YALI0C12166P"/>
    <property type="match status" value="1"/>
</dbReference>
<proteinExistence type="predicted"/>
<protein>
    <submittedName>
        <fullName evidence="2">Uncharacterized protein</fullName>
    </submittedName>
</protein>
<feature type="compositionally biased region" description="Low complexity" evidence="1">
    <location>
        <begin position="77"/>
        <end position="92"/>
    </location>
</feature>
<organism evidence="2 3">
    <name type="scientific">Cytospora schulzeri</name>
    <dbReference type="NCBI Taxonomy" id="448051"/>
    <lineage>
        <taxon>Eukaryota</taxon>
        <taxon>Fungi</taxon>
        <taxon>Dikarya</taxon>
        <taxon>Ascomycota</taxon>
        <taxon>Pezizomycotina</taxon>
        <taxon>Sordariomycetes</taxon>
        <taxon>Sordariomycetidae</taxon>
        <taxon>Diaporthales</taxon>
        <taxon>Cytosporaceae</taxon>
        <taxon>Cytospora</taxon>
    </lineage>
</organism>
<dbReference type="OrthoDB" id="4207123at2759"/>
<dbReference type="AlphaFoldDB" id="A0A423W810"/>
<keyword evidence="3" id="KW-1185">Reference proteome</keyword>
<evidence type="ECO:0000256" key="1">
    <source>
        <dbReference type="SAM" id="MobiDB-lite"/>
    </source>
</evidence>
<evidence type="ECO:0000313" key="3">
    <source>
        <dbReference type="Proteomes" id="UP000283895"/>
    </source>
</evidence>
<comment type="caution">
    <text evidence="2">The sequence shown here is derived from an EMBL/GenBank/DDBJ whole genome shotgun (WGS) entry which is preliminary data.</text>
</comment>
<reference evidence="2 3" key="1">
    <citation type="submission" date="2015-09" db="EMBL/GenBank/DDBJ databases">
        <title>Host preference determinants of Valsa canker pathogens revealed by comparative genomics.</title>
        <authorList>
            <person name="Yin Z."/>
            <person name="Huang L."/>
        </authorList>
    </citation>
    <scope>NUCLEOTIDE SEQUENCE [LARGE SCALE GENOMIC DNA]</scope>
    <source>
        <strain evidence="2 3">03-1</strain>
    </source>
</reference>
<dbReference type="PANTHER" id="PTHR42095:SF1">
    <property type="entry name" value="YALI0C12166P"/>
    <property type="match status" value="1"/>
</dbReference>
<feature type="region of interest" description="Disordered" evidence="1">
    <location>
        <begin position="1"/>
        <end position="121"/>
    </location>
</feature>
<dbReference type="EMBL" id="LKEA01000023">
    <property type="protein sequence ID" value="ROV99490.1"/>
    <property type="molecule type" value="Genomic_DNA"/>
</dbReference>
<dbReference type="STRING" id="356882.A0A423W810"/>
<evidence type="ECO:0000313" key="2">
    <source>
        <dbReference type="EMBL" id="ROV99490.1"/>
    </source>
</evidence>
<dbReference type="Proteomes" id="UP000283895">
    <property type="component" value="Unassembled WGS sequence"/>
</dbReference>
<sequence length="165" mass="17445">MSPQRPFLSSFFAAFRQQPPSSLPSSSAPQPTTSSTTSTSTSTSTTSPNNKQPSTTSTTSYSVSTNNPSPNPRGSIAAQAAAAAQQAQSQSAGTRGVTSPRNIPIPQQPRRRGSDSSSEGFREVLGADKMYIGGRTAAGEEKYFKLGMVRRVRSGDRLSLDRLSL</sequence>
<accession>A0A423W810</accession>
<feature type="compositionally biased region" description="Low complexity" evidence="1">
    <location>
        <begin position="17"/>
        <end position="68"/>
    </location>
</feature>
<gene>
    <name evidence="2" type="ORF">VMCG_06397</name>
</gene>